<reference evidence="2 3" key="1">
    <citation type="submission" date="2023-03" db="EMBL/GenBank/DDBJ databases">
        <authorList>
            <person name="Pearce D."/>
        </authorList>
    </citation>
    <scope>NUCLEOTIDE SEQUENCE [LARGE SCALE GENOMIC DNA]</scope>
    <source>
        <strain evidence="2">Msz</strain>
    </source>
</reference>
<proteinExistence type="predicted"/>
<feature type="domain" description="Suppressor of fused-like" evidence="1">
    <location>
        <begin position="30"/>
        <end position="125"/>
    </location>
</feature>
<accession>A0ABN8X2K9</accession>
<dbReference type="Proteomes" id="UP001162030">
    <property type="component" value="Chromosome"/>
</dbReference>
<dbReference type="RefSeq" id="WP_026610493.1">
    <property type="nucleotide sequence ID" value="NZ_OX458333.1"/>
</dbReference>
<name>A0ABN8X2K9_9GAMM</name>
<organism evidence="2 3">
    <name type="scientific">Methylocaldum szegediense</name>
    <dbReference type="NCBI Taxonomy" id="73780"/>
    <lineage>
        <taxon>Bacteria</taxon>
        <taxon>Pseudomonadati</taxon>
        <taxon>Pseudomonadota</taxon>
        <taxon>Gammaproteobacteria</taxon>
        <taxon>Methylococcales</taxon>
        <taxon>Methylococcaceae</taxon>
        <taxon>Methylocaldum</taxon>
    </lineage>
</organism>
<dbReference type="Pfam" id="PF05076">
    <property type="entry name" value="SUFU"/>
    <property type="match status" value="1"/>
</dbReference>
<sequence>MKENGLIKHLELYLGAIDYGWSMPTSPSGVMVARFRNKPYQGAYSYVTLGMSNYQLPMSEQRTVLQEFVFFADDVFPSEPIASFLLTFSEYVLQKKQALLRGDVVGPSSPLIPGVHCNAVYAGLPVLYEDGFSRKRHPLQ</sequence>
<evidence type="ECO:0000313" key="2">
    <source>
        <dbReference type="EMBL" id="CAI8734235.1"/>
    </source>
</evidence>
<keyword evidence="3" id="KW-1185">Reference proteome</keyword>
<dbReference type="EMBL" id="OX458333">
    <property type="protein sequence ID" value="CAI8734235.1"/>
    <property type="molecule type" value="Genomic_DNA"/>
</dbReference>
<evidence type="ECO:0000259" key="1">
    <source>
        <dbReference type="Pfam" id="PF05076"/>
    </source>
</evidence>
<gene>
    <name evidence="2" type="ORF">MSZNOR_0340</name>
</gene>
<protein>
    <recommendedName>
        <fullName evidence="1">Suppressor of fused-like domain-containing protein</fullName>
    </recommendedName>
</protein>
<dbReference type="InterPro" id="IPR020941">
    <property type="entry name" value="SUFU-like_domain"/>
</dbReference>
<evidence type="ECO:0000313" key="3">
    <source>
        <dbReference type="Proteomes" id="UP001162030"/>
    </source>
</evidence>